<dbReference type="RefSeq" id="WP_358237382.1">
    <property type="nucleotide sequence ID" value="NZ_JBEYAG010000002.1"/>
</dbReference>
<keyword evidence="2" id="KW-0238">DNA-binding</keyword>
<comment type="caution">
    <text evidence="2">The sequence shown here is derived from an EMBL/GenBank/DDBJ whole genome shotgun (WGS) entry which is preliminary data.</text>
</comment>
<dbReference type="Proteomes" id="UP001611162">
    <property type="component" value="Unassembled WGS sequence"/>
</dbReference>
<dbReference type="Gene3D" id="1.10.1220.10">
    <property type="entry name" value="Met repressor-like"/>
    <property type="match status" value="1"/>
</dbReference>
<gene>
    <name evidence="2" type="ORF">ACH4TF_18295</name>
</gene>
<feature type="domain" description="Arc-like DNA binding" evidence="1">
    <location>
        <begin position="8"/>
        <end position="40"/>
    </location>
</feature>
<dbReference type="EMBL" id="JBIRRB010000005">
    <property type="protein sequence ID" value="MFI0912396.1"/>
    <property type="molecule type" value="Genomic_DNA"/>
</dbReference>
<accession>A0ABW7T4F7</accession>
<dbReference type="InterPro" id="IPR005569">
    <property type="entry name" value="Arc_DNA-bd_dom"/>
</dbReference>
<name>A0ABW7T4F7_9ACTN</name>
<dbReference type="GO" id="GO:0003677">
    <property type="term" value="F:DNA binding"/>
    <property type="evidence" value="ECO:0007669"/>
    <property type="project" value="UniProtKB-KW"/>
</dbReference>
<dbReference type="InterPro" id="IPR010985">
    <property type="entry name" value="Ribbon_hlx_hlx"/>
</dbReference>
<protein>
    <submittedName>
        <fullName evidence="2">Arc family DNA-binding protein</fullName>
    </submittedName>
</protein>
<evidence type="ECO:0000313" key="2">
    <source>
        <dbReference type="EMBL" id="MFI0912396.1"/>
    </source>
</evidence>
<sequence>MEHEVRITLRLPADLHAWLVAQAKSARRSLNSEILCRLEDERETSAAIDDAR</sequence>
<proteinExistence type="predicted"/>
<dbReference type="SUPFAM" id="SSF47598">
    <property type="entry name" value="Ribbon-helix-helix"/>
    <property type="match status" value="1"/>
</dbReference>
<dbReference type="InterPro" id="IPR013321">
    <property type="entry name" value="Arc_rbn_hlx_hlx"/>
</dbReference>
<reference evidence="2 3" key="1">
    <citation type="submission" date="2024-10" db="EMBL/GenBank/DDBJ databases">
        <title>The Natural Products Discovery Center: Release of the First 8490 Sequenced Strains for Exploring Actinobacteria Biosynthetic Diversity.</title>
        <authorList>
            <person name="Kalkreuter E."/>
            <person name="Kautsar S.A."/>
            <person name="Yang D."/>
            <person name="Bader C.D."/>
            <person name="Teijaro C.N."/>
            <person name="Fluegel L."/>
            <person name="Davis C.M."/>
            <person name="Simpson J.R."/>
            <person name="Lauterbach L."/>
            <person name="Steele A.D."/>
            <person name="Gui C."/>
            <person name="Meng S."/>
            <person name="Li G."/>
            <person name="Viehrig K."/>
            <person name="Ye F."/>
            <person name="Su P."/>
            <person name="Kiefer A.F."/>
            <person name="Nichols A."/>
            <person name="Cepeda A.J."/>
            <person name="Yan W."/>
            <person name="Fan B."/>
            <person name="Jiang Y."/>
            <person name="Adhikari A."/>
            <person name="Zheng C.-J."/>
            <person name="Schuster L."/>
            <person name="Cowan T.M."/>
            <person name="Smanski M.J."/>
            <person name="Chevrette M.G."/>
            <person name="De Carvalho L.P.S."/>
            <person name="Shen B."/>
        </authorList>
    </citation>
    <scope>NUCLEOTIDE SEQUENCE [LARGE SCALE GENOMIC DNA]</scope>
    <source>
        <strain evidence="2 3">NPDC020979</strain>
    </source>
</reference>
<keyword evidence="3" id="KW-1185">Reference proteome</keyword>
<evidence type="ECO:0000259" key="1">
    <source>
        <dbReference type="Pfam" id="PF03869"/>
    </source>
</evidence>
<evidence type="ECO:0000313" key="3">
    <source>
        <dbReference type="Proteomes" id="UP001611162"/>
    </source>
</evidence>
<dbReference type="Pfam" id="PF03869">
    <property type="entry name" value="Arc"/>
    <property type="match status" value="1"/>
</dbReference>
<organism evidence="2 3">
    <name type="scientific">Streptomyces abikoensis</name>
    <dbReference type="NCBI Taxonomy" id="97398"/>
    <lineage>
        <taxon>Bacteria</taxon>
        <taxon>Bacillati</taxon>
        <taxon>Actinomycetota</taxon>
        <taxon>Actinomycetes</taxon>
        <taxon>Kitasatosporales</taxon>
        <taxon>Streptomycetaceae</taxon>
        <taxon>Streptomyces</taxon>
    </lineage>
</organism>